<dbReference type="Proteomes" id="UP000448038">
    <property type="component" value="Unassembled WGS sequence"/>
</dbReference>
<dbReference type="Gene3D" id="1.10.287.100">
    <property type="match status" value="1"/>
</dbReference>
<dbReference type="Gene3D" id="2.70.98.50">
    <property type="entry name" value="putative glycoside hydrolase family protein from bacillus halodurans"/>
    <property type="match status" value="1"/>
</dbReference>
<organism evidence="4 5">
    <name type="scientific">Aliivibrio fischeri</name>
    <name type="common">Vibrio fischeri</name>
    <dbReference type="NCBI Taxonomy" id="668"/>
    <lineage>
        <taxon>Bacteria</taxon>
        <taxon>Pseudomonadati</taxon>
        <taxon>Pseudomonadota</taxon>
        <taxon>Gammaproteobacteria</taxon>
        <taxon>Vibrionales</taxon>
        <taxon>Vibrionaceae</taxon>
        <taxon>Aliivibrio</taxon>
    </lineage>
</organism>
<dbReference type="SUPFAM" id="SSF48208">
    <property type="entry name" value="Six-hairpin glycosidases"/>
    <property type="match status" value="1"/>
</dbReference>
<dbReference type="InterPro" id="IPR048450">
    <property type="entry name" value="YgjK_N"/>
</dbReference>
<dbReference type="EC" id="3.2.1.20" evidence="4"/>
<dbReference type="InterPro" id="IPR054491">
    <property type="entry name" value="MGH1-like_GH"/>
</dbReference>
<dbReference type="PANTHER" id="PTHR23403">
    <property type="entry name" value="TREHALASE"/>
    <property type="match status" value="1"/>
</dbReference>
<evidence type="ECO:0000313" key="5">
    <source>
        <dbReference type="Proteomes" id="UP000448038"/>
    </source>
</evidence>
<dbReference type="EMBL" id="WOBN01000014">
    <property type="protein sequence ID" value="MUK49461.1"/>
    <property type="molecule type" value="Genomic_DNA"/>
</dbReference>
<dbReference type="NCBIfam" id="NF007525">
    <property type="entry name" value="PRK10137.1"/>
    <property type="match status" value="1"/>
</dbReference>
<feature type="domain" description="Glucosidase YgjK N-terminal" evidence="2">
    <location>
        <begin position="41"/>
        <end position="294"/>
    </location>
</feature>
<dbReference type="Pfam" id="PF21152">
    <property type="entry name" value="YgjK_N"/>
    <property type="match status" value="1"/>
</dbReference>
<dbReference type="PANTHER" id="PTHR23403:SF1">
    <property type="entry name" value="TREHALASE"/>
    <property type="match status" value="1"/>
</dbReference>
<dbReference type="Gene3D" id="1.50.10.10">
    <property type="match status" value="1"/>
</dbReference>
<dbReference type="GO" id="GO:0004555">
    <property type="term" value="F:alpha,alpha-trehalase activity"/>
    <property type="evidence" value="ECO:0007669"/>
    <property type="project" value="InterPro"/>
</dbReference>
<protein>
    <submittedName>
        <fullName evidence="4">Alpha-glucosidase</fullName>
        <ecNumber evidence="4">3.2.1.20</ecNumber>
    </submittedName>
</protein>
<reference evidence="4 5" key="1">
    <citation type="submission" date="2019-11" db="EMBL/GenBank/DDBJ databases">
        <title>Using colonization assays and comparative genomics to discover symbiosis behaviors and factors in Vibrio fischeri.</title>
        <authorList>
            <person name="Bongrand C."/>
            <person name="Moriano-Gutierrez S."/>
            <person name="Arevalo P."/>
            <person name="Mcfall-Ngai M."/>
            <person name="Visick K."/>
            <person name="Polz M.F."/>
            <person name="Ruby E.G."/>
        </authorList>
    </citation>
    <scope>NUCLEOTIDE SEQUENCE [LARGE SCALE GENOMIC DNA]</scope>
    <source>
        <strain evidence="5">emors.4.1</strain>
    </source>
</reference>
<accession>A0A844P242</accession>
<dbReference type="GO" id="GO:0004558">
    <property type="term" value="F:alpha-1,4-glucosidase activity"/>
    <property type="evidence" value="ECO:0007669"/>
    <property type="project" value="UniProtKB-EC"/>
</dbReference>
<evidence type="ECO:0000256" key="1">
    <source>
        <dbReference type="SAM" id="SignalP"/>
    </source>
</evidence>
<evidence type="ECO:0000313" key="4">
    <source>
        <dbReference type="EMBL" id="MUK49461.1"/>
    </source>
</evidence>
<keyword evidence="1" id="KW-0732">Signal</keyword>
<keyword evidence="4" id="KW-0326">Glycosidase</keyword>
<feature type="domain" description="Mannosylglycerate hydrolase MGH1-like glycoside hydrolase" evidence="3">
    <location>
        <begin position="350"/>
        <end position="776"/>
    </location>
</feature>
<dbReference type="RefSeq" id="WP_155655804.1">
    <property type="nucleotide sequence ID" value="NZ_WOBN01000014.1"/>
</dbReference>
<proteinExistence type="predicted"/>
<dbReference type="AlphaFoldDB" id="A0A844P242"/>
<dbReference type="InterPro" id="IPR001661">
    <property type="entry name" value="Glyco_hydro_37"/>
</dbReference>
<comment type="caution">
    <text evidence="4">The sequence shown here is derived from an EMBL/GenBank/DDBJ whole genome shotgun (WGS) entry which is preliminary data.</text>
</comment>
<dbReference type="InterPro" id="IPR012341">
    <property type="entry name" value="6hp_glycosidase-like_sf"/>
</dbReference>
<gene>
    <name evidence="4" type="ORF">GNP88_09780</name>
</gene>
<dbReference type="InterPro" id="IPR008928">
    <property type="entry name" value="6-hairpin_glycosidase_sf"/>
</dbReference>
<sequence length="792" mass="89177">MNLKISALAVATALFAVGCTQTTSTTNTSDLKATQYKNVIDRTGSPDYMRDYDFDDHQRFNPFFDMGAWHGHLLPDNDDGMGGFPGTALLTEEYINFMANNFDRLSVYKDGKKVEFNMEAYSLPGALVQILTSDDVTIEMTLRFATNRTSLVETKIITNTPVELVWDGQLIEGNHAKEEKSQSEKTIAEEYPNYNRTIVPTDDGLKVTFGKVRATWSLLTSGESEYQIHKSIPTTTQVEGLSFNSTAKIEQSTTIYTTYSHVLTAEENQEEQIKILDIFAHPQQYLTASEQRWENYLEKGLTNPNATPAQERVAVKAMETLNANWRGAAGAMQFDSVTPSVTARWFSGNQTWPWDTWKQAYAMAHFNPEVAKDNIRAMFAYQIQADDAVRPWDKGFIPDLVAYNTSPERGGDGGNWNERNTKPSLAAWAVMEVYKTTEDKAWLEEMYPKLVAYHDWWLRNRDNNGNGVPEYGASRDKAHNTDNGDMLFTVEHGSKKEELAGLDKYQEIIKSGNYDHIEIPAQTAASWESGRDDAAAFGFIDKEQLDAYVKNGGKRSDWEVKFAQNRDKNGTLLGYSLLQESVDQASYMYSDNQYLAEMADILGKTSEAKNFREKADKLANYINTCMFDEGTGFFYDIRIEDKPLANGCAGKPIVERGKGPEGWSPLFNKAATQSHADAVVKVMKDPKEFNTYVPLGTAALTSPAFGPDIYWRGRVWVDQFYFGLKGMESYGYRDDAIQMASAFFDHADGLIGDGPIRENYNPLTGDQQGAPNFSWSSAHLYMLYNDFFTAEK</sequence>
<name>A0A844P242_ALIFS</name>
<dbReference type="Pfam" id="PF22422">
    <property type="entry name" value="MGH1-like_GH"/>
    <property type="match status" value="1"/>
</dbReference>
<dbReference type="GO" id="GO:0005993">
    <property type="term" value="P:trehalose catabolic process"/>
    <property type="evidence" value="ECO:0007669"/>
    <property type="project" value="TreeGrafter"/>
</dbReference>
<dbReference type="PROSITE" id="PS51257">
    <property type="entry name" value="PROKAR_LIPOPROTEIN"/>
    <property type="match status" value="1"/>
</dbReference>
<feature type="signal peptide" evidence="1">
    <location>
        <begin position="1"/>
        <end position="18"/>
    </location>
</feature>
<evidence type="ECO:0000259" key="2">
    <source>
        <dbReference type="Pfam" id="PF21152"/>
    </source>
</evidence>
<feature type="chain" id="PRO_5032536649" evidence="1">
    <location>
        <begin position="19"/>
        <end position="792"/>
    </location>
</feature>
<dbReference type="Gene3D" id="3.30.1390.40">
    <property type="entry name" value="Ribosomal protein L30p/L7e"/>
    <property type="match status" value="1"/>
</dbReference>
<evidence type="ECO:0000259" key="3">
    <source>
        <dbReference type="Pfam" id="PF22422"/>
    </source>
</evidence>
<keyword evidence="4" id="KW-0378">Hydrolase</keyword>